<name>A0A3M9MYR5_9BACT</name>
<feature type="domain" description="DUF6603" evidence="2">
    <location>
        <begin position="458"/>
        <end position="1033"/>
    </location>
</feature>
<dbReference type="EMBL" id="RJJD01000002">
    <property type="protein sequence ID" value="RNI30689.1"/>
    <property type="molecule type" value="Genomic_DNA"/>
</dbReference>
<protein>
    <recommendedName>
        <fullName evidence="2">DUF6603 domain-containing protein</fullName>
    </recommendedName>
</protein>
<keyword evidence="4" id="KW-1185">Reference proteome</keyword>
<evidence type="ECO:0000313" key="3">
    <source>
        <dbReference type="EMBL" id="RNI30689.1"/>
    </source>
</evidence>
<accession>A0A3M9MYR5</accession>
<comment type="caution">
    <text evidence="3">The sequence shown here is derived from an EMBL/GenBank/DDBJ whole genome shotgun (WGS) entry which is preliminary data.</text>
</comment>
<dbReference type="OrthoDB" id="535891at2"/>
<proteinExistence type="predicted"/>
<reference evidence="3 4" key="1">
    <citation type="submission" date="2018-11" db="EMBL/GenBank/DDBJ databases">
        <title>Rufibacter latericius sp. nov., isolated from water in Baiyang Lake.</title>
        <authorList>
            <person name="Yang Y."/>
        </authorList>
    </citation>
    <scope>NUCLEOTIDE SEQUENCE [LARGE SCALE GENOMIC DNA]</scope>
    <source>
        <strain evidence="3 4">R-22-1c-1</strain>
    </source>
</reference>
<dbReference type="Pfam" id="PF20248">
    <property type="entry name" value="DUF6603"/>
    <property type="match status" value="1"/>
</dbReference>
<dbReference type="Proteomes" id="UP000272117">
    <property type="component" value="Unassembled WGS sequence"/>
</dbReference>
<organism evidence="3 4">
    <name type="scientific">Rufibacter latericius</name>
    <dbReference type="NCBI Taxonomy" id="2487040"/>
    <lineage>
        <taxon>Bacteria</taxon>
        <taxon>Pseudomonadati</taxon>
        <taxon>Bacteroidota</taxon>
        <taxon>Cytophagia</taxon>
        <taxon>Cytophagales</taxon>
        <taxon>Hymenobacteraceae</taxon>
        <taxon>Rufibacter</taxon>
    </lineage>
</organism>
<feature type="region of interest" description="Disordered" evidence="1">
    <location>
        <begin position="410"/>
        <end position="433"/>
    </location>
</feature>
<evidence type="ECO:0000259" key="2">
    <source>
        <dbReference type="Pfam" id="PF20248"/>
    </source>
</evidence>
<sequence>MAEETQDKDLFQSILGTVKDILSPGIKLLEDPASRTEFLNSLGLQDTGQSPEATSTESLDRYIAKEEKEVDAIQLADAMANLTHLMLSLEGFFRAAAASEDDPEFAGSEALDTFTNILVIDYIRRRKPTFHSVIQLISVLGRQTAAEGGSVKFVKDILIGYFKRLGQGFDKFATEEDAKTVSDCIFLLLGSGFFVLDKLVLEKYGIENVQIESWYGFEGVKTSTTPVADNITDRTLSYSITIIPAEKAETTLYNTLTWVPGDHGGLSLVVNQSGDLDYNLPVSEGKSVTFDAAGEGIFRIGNLPDKGLGGNNKIGVEFKHERSKPSMWSLFNQPAVKIGFGTYGLGFKITPDDFVLYFKSEMPFFFGRGGLTGFPFDKLPEKIEEKIPLSFGYSLKRNFFFGDSSAGTPAKTGTTTSALSREGADGGGAASSGEGEDGLVAGLAKMILNAIDLRLPLHKNLGNVMGLEVLNVKTGVQGSFDKMVLETSLDFWLKFGPVLTLAVSRLGINLEMEKRADNGGLAGYDLFPSIKMPNGVGVKVNAEVIKGGGFLYIDEPRGEYFGSLELQFKEIFTLKAVGLINTIMPDGSKGFSMMVIITAEFSPLQLGFGFTLLGVGGLLGLNRTVQVEPLRLGLRTNAIKSVLFPEDVIGNVPRIISDLKQIFPIREGQFLIGLMAKIGWGTPALIKIELGLMLEIPDPKILILGVISTKLPTEEAALLKLQVNFLGVVDFQNQFIYFEAQLFDSMLVGFPLTGSMAFAVAWGNQSVFAISVGGFHPDFRDYPNVPTLPSAFRDMARIGLSLLSGNNPRLTIECYFAITTNSLQFGAKLELLAYGPMGFNLYGLLAFDAIFIFDPFSFSIALEATLAIRKNSTILQGIHFKGVLSGATPWHVEGEVTYGLLFFDITIGFDATWGDSPTEIGKSTEDLLGKVKSELKDIRNWRAELPETQHQAVSHRSFEEEENPPLVLYPYGELRFSQRAIPLNYKIEQYGSLLPLKEDQFTISKILIDQEEQAKDTEKEMFAPGHFTKLSESEKLSRKSFEMLDSGFKLKDSGKLLTAIPHLNPVVMDYELNYTQDDDRALFAIGDLAFKHMVRQSAAAKSDLGWLKTKTRPLNSPAKVEVNPVGFAIADTSTLTDMAGGYRASTLAEAKEYVSSLVKGNPALADKIQVVESFELAL</sequence>
<dbReference type="InterPro" id="IPR046538">
    <property type="entry name" value="DUF6603"/>
</dbReference>
<feature type="compositionally biased region" description="Polar residues" evidence="1">
    <location>
        <begin position="410"/>
        <end position="419"/>
    </location>
</feature>
<dbReference type="AlphaFoldDB" id="A0A3M9MYR5"/>
<dbReference type="RefSeq" id="WP_123125905.1">
    <property type="nucleotide sequence ID" value="NZ_RJJD01000002.1"/>
</dbReference>
<evidence type="ECO:0000256" key="1">
    <source>
        <dbReference type="SAM" id="MobiDB-lite"/>
    </source>
</evidence>
<gene>
    <name evidence="3" type="ORF">EFB08_05430</name>
</gene>
<evidence type="ECO:0000313" key="4">
    <source>
        <dbReference type="Proteomes" id="UP000272117"/>
    </source>
</evidence>